<organism evidence="1 2">
    <name type="scientific">Pseudomonas entomophila</name>
    <dbReference type="NCBI Taxonomy" id="312306"/>
    <lineage>
        <taxon>Bacteria</taxon>
        <taxon>Pseudomonadati</taxon>
        <taxon>Pseudomonadota</taxon>
        <taxon>Gammaproteobacteria</taxon>
        <taxon>Pseudomonadales</taxon>
        <taxon>Pseudomonadaceae</taxon>
        <taxon>Pseudomonas</taxon>
    </lineage>
</organism>
<accession>A0A3Q8TRW9</accession>
<dbReference type="EMBL" id="CP034338">
    <property type="protein sequence ID" value="AZL66741.1"/>
    <property type="molecule type" value="Genomic_DNA"/>
</dbReference>
<sequence length="106" mass="12362">MRIENEEISLSRKDVDAILREVEFILVSLGRLNRHYESESIADLADCEDYCAAITKFIDSERVTDRLAKMRMIISSKFDDTLGDDDMDDLERVLDKIEFWERPGDV</sequence>
<dbReference type="KEGG" id="pory:EJA05_02865"/>
<dbReference type="OrthoDB" id="2895461at2"/>
<proteinExistence type="predicted"/>
<dbReference type="AlphaFoldDB" id="A0A3Q8TRW9"/>
<protein>
    <submittedName>
        <fullName evidence="1">Uncharacterized protein</fullName>
    </submittedName>
</protein>
<evidence type="ECO:0000313" key="1">
    <source>
        <dbReference type="EMBL" id="AZL66741.1"/>
    </source>
</evidence>
<gene>
    <name evidence="1" type="ORF">EJA05_02865</name>
</gene>
<name>A0A3Q8TRW9_9PSED</name>
<reference evidence="1 2" key="1">
    <citation type="submission" date="2018-12" db="EMBL/GenBank/DDBJ databases">
        <authorList>
            <person name="Li S."/>
            <person name="Yang R."/>
            <person name="Chen G."/>
            <person name="Zou L."/>
            <person name="Zhang C."/>
            <person name="Chen Y."/>
            <person name="Liu Z."/>
            <person name="Li Y."/>
            <person name="Yan Y."/>
            <person name="Huang M."/>
            <person name="Chen T."/>
        </authorList>
    </citation>
    <scope>NUCLEOTIDE SEQUENCE [LARGE SCALE GENOMIC DNA]</scope>
    <source>
        <strain evidence="1 2">1257</strain>
    </source>
</reference>
<evidence type="ECO:0000313" key="2">
    <source>
        <dbReference type="Proteomes" id="UP000268230"/>
    </source>
</evidence>
<dbReference type="Proteomes" id="UP000268230">
    <property type="component" value="Chromosome"/>
</dbReference>